<dbReference type="Gene3D" id="3.90.550.60">
    <property type="match status" value="1"/>
</dbReference>
<dbReference type="Proteomes" id="UP000279859">
    <property type="component" value="Unassembled WGS sequence"/>
</dbReference>
<comment type="similarity">
    <text evidence="2">Belongs to the glycosyltransferase 2 family.</text>
</comment>
<comment type="caution">
    <text evidence="8">The sequence shown here is derived from an EMBL/GenBank/DDBJ whole genome shotgun (WGS) entry which is preliminary data.</text>
</comment>
<keyword evidence="4 8" id="KW-0808">Transferase</keyword>
<dbReference type="AlphaFoldDB" id="A0A3M8L0L6"/>
<sequence>MTSPSPALRTVHRVVFPLGHAEEALPLYVQPSASGDPVEGVEITGRHSVALTSESPASFGTYFSAFPAAYWQRWTAVGGVRLEVMTVGDGTITVYRSDAEGRRHVVRTCPVAGSGVTTVDLPLAGFDDGGWYWFDLEATGTLRLQQADWSVREPEISTGKLSIGVTTFNKPDFCVATLQALAGTPELLQEIDRIFIVDQGTRKVADEPAFAAVAASLGDRLQMVDQANLGGSGGFSRAMAETLERDESGFLMLLDDDVEIEPEGILRALAFARSCEQATIVGGHMLDLNERSVLHAYSEIVDPVPFMWGPPDREHERHDFRSSPLVDTPWLHRREDSDFNGWWMCLIPKQVIRQLGLSLPVFIKWDDAEYGLRAKAAGHPTVSFPGAALWHVSWVDKDDTLDWGAYFHARNRLVTALLHSDQPGGGRLLSEYRRQDLKHLLSMQYYPVNLRHQALRDVLSGPASLHAAMHGKLGELRAQAASFPEMRRYAPEDAPRSNEGKRRYPPTDGKGPRGLALLVFTARAAARHWFSKPAPANVAHPQVELSRRDATWWRVPRLDSVLIDAADGSAAWYTRDRAQFRALWWQSLRLHRRIAKQWDALQAEYRRQAANITSVEAWTETFRGPQA</sequence>
<feature type="domain" description="Galactofuranosyltransferase GlfT2 N-terminal" evidence="6">
    <location>
        <begin position="12"/>
        <end position="150"/>
    </location>
</feature>
<dbReference type="InterPro" id="IPR045699">
    <property type="entry name" value="GlfT2_C"/>
</dbReference>
<comment type="pathway">
    <text evidence="1">Cell wall biogenesis; cell wall polysaccharide biosynthesis.</text>
</comment>
<evidence type="ECO:0000256" key="4">
    <source>
        <dbReference type="ARBA" id="ARBA00022679"/>
    </source>
</evidence>
<organism evidence="8 9">
    <name type="scientific">Cryobacterium tepidiphilum</name>
    <dbReference type="NCBI Taxonomy" id="2486026"/>
    <lineage>
        <taxon>Bacteria</taxon>
        <taxon>Bacillati</taxon>
        <taxon>Actinomycetota</taxon>
        <taxon>Actinomycetes</taxon>
        <taxon>Micrococcales</taxon>
        <taxon>Microbacteriaceae</taxon>
        <taxon>Cryobacterium</taxon>
    </lineage>
</organism>
<dbReference type="Pfam" id="PF17994">
    <property type="entry name" value="Glft2_N"/>
    <property type="match status" value="1"/>
</dbReference>
<protein>
    <submittedName>
        <fullName evidence="8">Glycosyltransferase</fullName>
    </submittedName>
</protein>
<gene>
    <name evidence="8" type="ORF">EEJ31_11270</name>
</gene>
<evidence type="ECO:0000256" key="5">
    <source>
        <dbReference type="SAM" id="MobiDB-lite"/>
    </source>
</evidence>
<dbReference type="Pfam" id="PF19320">
    <property type="entry name" value="GlfT2_domain3"/>
    <property type="match status" value="1"/>
</dbReference>
<reference evidence="8 9" key="1">
    <citation type="submission" date="2018-11" db="EMBL/GenBank/DDBJ databases">
        <title>Cryobacterium sp. nov., isolated from rhizosphere soil of lettuce.</title>
        <authorList>
            <person name="Wang Y."/>
        </authorList>
    </citation>
    <scope>NUCLEOTIDE SEQUENCE [LARGE SCALE GENOMIC DNA]</scope>
    <source>
        <strain evidence="8 9">NEAU-85</strain>
    </source>
</reference>
<keyword evidence="3" id="KW-0328">Glycosyltransferase</keyword>
<dbReference type="InterPro" id="IPR029044">
    <property type="entry name" value="Nucleotide-diphossugar_trans"/>
</dbReference>
<name>A0A3M8L0L6_9MICO</name>
<feature type="domain" description="Galactofuranosyltransferase-2 C-terminal" evidence="7">
    <location>
        <begin position="428"/>
        <end position="623"/>
    </location>
</feature>
<proteinExistence type="inferred from homology"/>
<dbReference type="Pfam" id="PF13641">
    <property type="entry name" value="Glyco_tranf_2_3"/>
    <property type="match status" value="1"/>
</dbReference>
<evidence type="ECO:0000259" key="6">
    <source>
        <dbReference type="Pfam" id="PF17994"/>
    </source>
</evidence>
<feature type="compositionally biased region" description="Basic and acidic residues" evidence="5">
    <location>
        <begin position="488"/>
        <end position="502"/>
    </location>
</feature>
<evidence type="ECO:0000313" key="9">
    <source>
        <dbReference type="Proteomes" id="UP000279859"/>
    </source>
</evidence>
<dbReference type="PANTHER" id="PTHR43179">
    <property type="entry name" value="RHAMNOSYLTRANSFERASE WBBL"/>
    <property type="match status" value="1"/>
</dbReference>
<dbReference type="SUPFAM" id="SSF53448">
    <property type="entry name" value="Nucleotide-diphospho-sugar transferases"/>
    <property type="match status" value="1"/>
</dbReference>
<keyword evidence="9" id="KW-1185">Reference proteome</keyword>
<dbReference type="PANTHER" id="PTHR43179:SF12">
    <property type="entry name" value="GALACTOFURANOSYLTRANSFERASE GLFT2"/>
    <property type="match status" value="1"/>
</dbReference>
<evidence type="ECO:0000256" key="2">
    <source>
        <dbReference type="ARBA" id="ARBA00006739"/>
    </source>
</evidence>
<accession>A0A3M8L0L6</accession>
<dbReference type="EMBL" id="RDSR01000020">
    <property type="protein sequence ID" value="RNE59090.1"/>
    <property type="molecule type" value="Genomic_DNA"/>
</dbReference>
<evidence type="ECO:0000259" key="7">
    <source>
        <dbReference type="Pfam" id="PF19320"/>
    </source>
</evidence>
<dbReference type="OrthoDB" id="3225550at2"/>
<evidence type="ECO:0000313" key="8">
    <source>
        <dbReference type="EMBL" id="RNE59090.1"/>
    </source>
</evidence>
<dbReference type="GO" id="GO:0016757">
    <property type="term" value="F:glycosyltransferase activity"/>
    <property type="evidence" value="ECO:0007669"/>
    <property type="project" value="UniProtKB-KW"/>
</dbReference>
<evidence type="ECO:0000256" key="1">
    <source>
        <dbReference type="ARBA" id="ARBA00004776"/>
    </source>
</evidence>
<evidence type="ECO:0000256" key="3">
    <source>
        <dbReference type="ARBA" id="ARBA00022676"/>
    </source>
</evidence>
<dbReference type="InterPro" id="IPR040492">
    <property type="entry name" value="GlfT2_N"/>
</dbReference>
<feature type="region of interest" description="Disordered" evidence="5">
    <location>
        <begin position="488"/>
        <end position="510"/>
    </location>
</feature>
<dbReference type="RefSeq" id="WP_123046390.1">
    <property type="nucleotide sequence ID" value="NZ_RDSR01000020.1"/>
</dbReference>